<keyword evidence="5" id="KW-0862">Zinc</keyword>
<dbReference type="PANTHER" id="PTHR47772:SF13">
    <property type="entry name" value="GASTRULA ZINC FINGER PROTEIN XLCGF49.1-LIKE-RELATED"/>
    <property type="match status" value="1"/>
</dbReference>
<accession>A0A1S4EFM0</accession>
<protein>
    <submittedName>
        <fullName evidence="12">Zinc finger protein 62-like</fullName>
    </submittedName>
</protein>
<evidence type="ECO:0000256" key="8">
    <source>
        <dbReference type="ARBA" id="ARBA00023242"/>
    </source>
</evidence>
<dbReference type="RefSeq" id="XP_017300842.1">
    <property type="nucleotide sequence ID" value="XM_017445353.2"/>
</dbReference>
<name>A0A1S4EFM0_DIACI</name>
<dbReference type="STRING" id="121845.A0A1S4EFM0"/>
<evidence type="ECO:0000256" key="5">
    <source>
        <dbReference type="ARBA" id="ARBA00022833"/>
    </source>
</evidence>
<dbReference type="GO" id="GO:0005634">
    <property type="term" value="C:nucleus"/>
    <property type="evidence" value="ECO:0007669"/>
    <property type="project" value="UniProtKB-SubCell"/>
</dbReference>
<evidence type="ECO:0000256" key="1">
    <source>
        <dbReference type="ARBA" id="ARBA00004123"/>
    </source>
</evidence>
<keyword evidence="2" id="KW-0479">Metal-binding</keyword>
<evidence type="ECO:0000256" key="6">
    <source>
        <dbReference type="ARBA" id="ARBA00023015"/>
    </source>
</evidence>
<gene>
    <name evidence="12" type="primary">LOC103512327</name>
</gene>
<keyword evidence="3" id="KW-0677">Repeat</keyword>
<dbReference type="Pfam" id="PF13912">
    <property type="entry name" value="zf-C2H2_6"/>
    <property type="match status" value="1"/>
</dbReference>
<dbReference type="PANTHER" id="PTHR47772">
    <property type="entry name" value="ZINC FINGER PROTEIN 200"/>
    <property type="match status" value="1"/>
</dbReference>
<dbReference type="InterPro" id="IPR036236">
    <property type="entry name" value="Znf_C2H2_sf"/>
</dbReference>
<feature type="domain" description="C2H2-type" evidence="10">
    <location>
        <begin position="280"/>
        <end position="308"/>
    </location>
</feature>
<dbReference type="PaxDb" id="121845-A0A1S4EFM0"/>
<dbReference type="SUPFAM" id="SSF57667">
    <property type="entry name" value="beta-beta-alpha zinc fingers"/>
    <property type="match status" value="5"/>
</dbReference>
<dbReference type="GO" id="GO:0008270">
    <property type="term" value="F:zinc ion binding"/>
    <property type="evidence" value="ECO:0007669"/>
    <property type="project" value="UniProtKB-KW"/>
</dbReference>
<keyword evidence="7" id="KW-0804">Transcription</keyword>
<dbReference type="PROSITE" id="PS00028">
    <property type="entry name" value="ZINC_FINGER_C2H2_1"/>
    <property type="match status" value="8"/>
</dbReference>
<comment type="subcellular location">
    <subcellularLocation>
        <location evidence="1">Nucleus</location>
    </subcellularLocation>
</comment>
<feature type="domain" description="C2H2-type" evidence="10">
    <location>
        <begin position="134"/>
        <end position="162"/>
    </location>
</feature>
<dbReference type="AlphaFoldDB" id="A0A1S4EFM0"/>
<feature type="domain" description="C2H2-type" evidence="10">
    <location>
        <begin position="48"/>
        <end position="78"/>
    </location>
</feature>
<feature type="domain" description="C2H2-type" evidence="10">
    <location>
        <begin position="251"/>
        <end position="278"/>
    </location>
</feature>
<feature type="domain" description="C2H2-type" evidence="10">
    <location>
        <begin position="221"/>
        <end position="244"/>
    </location>
</feature>
<feature type="domain" description="C2H2-type" evidence="10">
    <location>
        <begin position="108"/>
        <end position="135"/>
    </location>
</feature>
<sequence>MIEPSTAHKTTCRLCLDSDENLLSVFEVPELDKYIYQCVFIKVIFRSYTCDVCSKSFLKFSKLIYHDQLKHKHLLETQGSQCDQCSEVFLNANRLDTHILMKHATRQHQCPHCMNSYVSWNSLRVHMYQHTEKNKCSECNKLFSSKFSLMDHMNRTHRKVKLHACMYCDKTFCSLGEVNRHERHVHFNMTRYKCHACDVETKTRQALDNHILCVHTETKSFACDQCVSYFKTNSALLQHKRKMHDEFVNLFSCPLCGEVFRSHQGYKIHVRKHRREGRTKYCFYCERAFVSKFNLAQHIRRIHTVPNQKCQVCGRAYRKRHKCRIVEEVTVEVDPCMNKSEQYVQPGVNKSEQYVQPCMNKSEQYVQPCMDESEQYLQPCMNKSKRYACSLCARSYSKKYNLQRHVCR</sequence>
<proteinExistence type="predicted"/>
<evidence type="ECO:0000313" key="11">
    <source>
        <dbReference type="Proteomes" id="UP000079169"/>
    </source>
</evidence>
<reference evidence="12" key="1">
    <citation type="submission" date="2025-08" db="UniProtKB">
        <authorList>
            <consortium name="RefSeq"/>
        </authorList>
    </citation>
    <scope>IDENTIFICATION</scope>
</reference>
<organism evidence="11 12">
    <name type="scientific">Diaphorina citri</name>
    <name type="common">Asian citrus psyllid</name>
    <dbReference type="NCBI Taxonomy" id="121845"/>
    <lineage>
        <taxon>Eukaryota</taxon>
        <taxon>Metazoa</taxon>
        <taxon>Ecdysozoa</taxon>
        <taxon>Arthropoda</taxon>
        <taxon>Hexapoda</taxon>
        <taxon>Insecta</taxon>
        <taxon>Pterygota</taxon>
        <taxon>Neoptera</taxon>
        <taxon>Paraneoptera</taxon>
        <taxon>Hemiptera</taxon>
        <taxon>Sternorrhyncha</taxon>
        <taxon>Psylloidea</taxon>
        <taxon>Psyllidae</taxon>
        <taxon>Diaphorininae</taxon>
        <taxon>Diaphorina</taxon>
    </lineage>
</organism>
<feature type="domain" description="C2H2-type" evidence="10">
    <location>
        <begin position="387"/>
        <end position="408"/>
    </location>
</feature>
<keyword evidence="6" id="KW-0805">Transcription regulation</keyword>
<evidence type="ECO:0000256" key="9">
    <source>
        <dbReference type="PROSITE-ProRule" id="PRU00042"/>
    </source>
</evidence>
<keyword evidence="8" id="KW-0539">Nucleus</keyword>
<dbReference type="Pfam" id="PF13894">
    <property type="entry name" value="zf-C2H2_4"/>
    <property type="match status" value="1"/>
</dbReference>
<evidence type="ECO:0000256" key="2">
    <source>
        <dbReference type="ARBA" id="ARBA00022723"/>
    </source>
</evidence>
<dbReference type="Gene3D" id="3.30.160.60">
    <property type="entry name" value="Classic Zinc Finger"/>
    <property type="match status" value="5"/>
</dbReference>
<dbReference type="SMART" id="SM00355">
    <property type="entry name" value="ZnF_C2H2"/>
    <property type="match status" value="10"/>
</dbReference>
<dbReference type="PROSITE" id="PS50157">
    <property type="entry name" value="ZINC_FINGER_C2H2_2"/>
    <property type="match status" value="9"/>
</dbReference>
<keyword evidence="4 9" id="KW-0863">Zinc-finger</keyword>
<dbReference type="Proteomes" id="UP000079169">
    <property type="component" value="Unplaced"/>
</dbReference>
<dbReference type="GeneID" id="103512327"/>
<dbReference type="KEGG" id="dci:103512327"/>
<dbReference type="InterPro" id="IPR050636">
    <property type="entry name" value="C2H2-ZF_domain-containing"/>
</dbReference>
<dbReference type="Pfam" id="PF00096">
    <property type="entry name" value="zf-C2H2"/>
    <property type="match status" value="1"/>
</dbReference>
<evidence type="ECO:0000259" key="10">
    <source>
        <dbReference type="PROSITE" id="PS50157"/>
    </source>
</evidence>
<evidence type="ECO:0000313" key="12">
    <source>
        <dbReference type="RefSeq" id="XP_017300842.1"/>
    </source>
</evidence>
<evidence type="ECO:0000256" key="7">
    <source>
        <dbReference type="ARBA" id="ARBA00023163"/>
    </source>
</evidence>
<feature type="domain" description="C2H2-type" evidence="10">
    <location>
        <begin position="192"/>
        <end position="220"/>
    </location>
</feature>
<feature type="domain" description="C2H2-type" evidence="10">
    <location>
        <begin position="163"/>
        <end position="191"/>
    </location>
</feature>
<keyword evidence="11" id="KW-1185">Reference proteome</keyword>
<dbReference type="InterPro" id="IPR013087">
    <property type="entry name" value="Znf_C2H2_type"/>
</dbReference>
<evidence type="ECO:0000256" key="4">
    <source>
        <dbReference type="ARBA" id="ARBA00022771"/>
    </source>
</evidence>
<evidence type="ECO:0000256" key="3">
    <source>
        <dbReference type="ARBA" id="ARBA00022737"/>
    </source>
</evidence>